<sequence>MEHSNSSSRPLQRRTRTGMESCLHTDLWAYQTTERSSSRPLRQHRSRFLLHHQTRSSPARRRRNLMLPGPRMSQHRHRKLLKYHRLLKIYQGFYYAPWQYSNQVIPWYPPNQAAMFQPEQMLWPPYLLRKESFTGND</sequence>
<dbReference type="EMBL" id="HBUE01141130">
    <property type="protein sequence ID" value="CAG6500814.1"/>
    <property type="molecule type" value="Transcribed_RNA"/>
</dbReference>
<dbReference type="EMBL" id="HBUE01141128">
    <property type="protein sequence ID" value="CAG6500808.1"/>
    <property type="molecule type" value="Transcribed_RNA"/>
</dbReference>
<evidence type="ECO:0000313" key="1">
    <source>
        <dbReference type="EMBL" id="CAG6500817.1"/>
    </source>
</evidence>
<dbReference type="EMBL" id="HBUE01141129">
    <property type="protein sequence ID" value="CAG6500811.1"/>
    <property type="molecule type" value="Transcribed_RNA"/>
</dbReference>
<dbReference type="EMBL" id="HBUE01141131">
    <property type="protein sequence ID" value="CAG6500817.1"/>
    <property type="molecule type" value="Transcribed_RNA"/>
</dbReference>
<organism evidence="1">
    <name type="scientific">Culex pipiens</name>
    <name type="common">House mosquito</name>
    <dbReference type="NCBI Taxonomy" id="7175"/>
    <lineage>
        <taxon>Eukaryota</taxon>
        <taxon>Metazoa</taxon>
        <taxon>Ecdysozoa</taxon>
        <taxon>Arthropoda</taxon>
        <taxon>Hexapoda</taxon>
        <taxon>Insecta</taxon>
        <taxon>Pterygota</taxon>
        <taxon>Neoptera</taxon>
        <taxon>Endopterygota</taxon>
        <taxon>Diptera</taxon>
        <taxon>Nematocera</taxon>
        <taxon>Culicoidea</taxon>
        <taxon>Culicidae</taxon>
        <taxon>Culicinae</taxon>
        <taxon>Culicini</taxon>
        <taxon>Culex</taxon>
        <taxon>Culex</taxon>
    </lineage>
</organism>
<protein>
    <submittedName>
        <fullName evidence="1">(northern house mosquito) hypothetical protein</fullName>
    </submittedName>
</protein>
<proteinExistence type="predicted"/>
<reference evidence="1" key="1">
    <citation type="submission" date="2021-05" db="EMBL/GenBank/DDBJ databases">
        <authorList>
            <person name="Alioto T."/>
            <person name="Alioto T."/>
            <person name="Gomez Garrido J."/>
        </authorList>
    </citation>
    <scope>NUCLEOTIDE SEQUENCE</scope>
</reference>
<dbReference type="AlphaFoldDB" id="A0A8D8G8W1"/>
<name>A0A8D8G8W1_CULPI</name>
<accession>A0A8D8G8W1</accession>